<dbReference type="PANTHER" id="PTHR21310:SF48">
    <property type="entry name" value="AMINOGLYCOSIDE PHOSPHOTRANSFERASE DOMAIN-CONTAINING PROTEIN"/>
    <property type="match status" value="1"/>
</dbReference>
<dbReference type="SUPFAM" id="SSF56112">
    <property type="entry name" value="Protein kinase-like (PK-like)"/>
    <property type="match status" value="1"/>
</dbReference>
<keyword evidence="2" id="KW-1185">Reference proteome</keyword>
<dbReference type="AlphaFoldDB" id="A0A7C8IFN7"/>
<evidence type="ECO:0008006" key="3">
    <source>
        <dbReference type="Google" id="ProtNLM"/>
    </source>
</evidence>
<dbReference type="InterPro" id="IPR011009">
    <property type="entry name" value="Kinase-like_dom_sf"/>
</dbReference>
<gene>
    <name evidence="1" type="ORF">BDV95DRAFT_533480</name>
</gene>
<evidence type="ECO:0000313" key="2">
    <source>
        <dbReference type="Proteomes" id="UP000481861"/>
    </source>
</evidence>
<name>A0A7C8IFN7_9PLEO</name>
<sequence>MESNMVDDSKNYRALAYSLSTKLSVPYEAPSHPGIPTVPEIKQALEDNKLSGRMGRFLVCRVGMTVVKIGFTDVIIQEAEDLLFLQNNSQVRVPKLYAVFTVTEGLISQHVMVTEFIEGGTLTYNRWKGFSEDARETILSKISHQLQLLRSIPSEGYYGRIHKQPWRPHFGLLRTRCTEQCGPYDTYAEFIPATETSAEDWEVTLIDWADCGWYPAWMQIVAFSQCIHMFTDDADIDWDARKHFVENALQNIEDPYLEQIELVKTANRRLGCSFQ</sequence>
<accession>A0A7C8IFN7</accession>
<dbReference type="OrthoDB" id="4177236at2759"/>
<proteinExistence type="predicted"/>
<dbReference type="Proteomes" id="UP000481861">
    <property type="component" value="Unassembled WGS sequence"/>
</dbReference>
<reference evidence="1 2" key="1">
    <citation type="submission" date="2020-01" db="EMBL/GenBank/DDBJ databases">
        <authorList>
            <consortium name="DOE Joint Genome Institute"/>
            <person name="Haridas S."/>
            <person name="Albert R."/>
            <person name="Binder M."/>
            <person name="Bloem J."/>
            <person name="Labutti K."/>
            <person name="Salamov A."/>
            <person name="Andreopoulos B."/>
            <person name="Baker S.E."/>
            <person name="Barry K."/>
            <person name="Bills G."/>
            <person name="Bluhm B.H."/>
            <person name="Cannon C."/>
            <person name="Castanera R."/>
            <person name="Culley D.E."/>
            <person name="Daum C."/>
            <person name="Ezra D."/>
            <person name="Gonzalez J.B."/>
            <person name="Henrissat B."/>
            <person name="Kuo A."/>
            <person name="Liang C."/>
            <person name="Lipzen A."/>
            <person name="Lutzoni F."/>
            <person name="Magnuson J."/>
            <person name="Mondo S."/>
            <person name="Nolan M."/>
            <person name="Ohm R."/>
            <person name="Pangilinan J."/>
            <person name="Park H.-J.H."/>
            <person name="Ramirez L."/>
            <person name="Alfaro M."/>
            <person name="Sun H."/>
            <person name="Tritt A."/>
            <person name="Yoshinaga Y."/>
            <person name="Zwiers L.-H.L."/>
            <person name="Turgeon B.G."/>
            <person name="Goodwin S.B."/>
            <person name="Spatafora J.W."/>
            <person name="Crous P.W."/>
            <person name="Grigoriev I.V."/>
        </authorList>
    </citation>
    <scope>NUCLEOTIDE SEQUENCE [LARGE SCALE GENOMIC DNA]</scope>
    <source>
        <strain evidence="1 2">CBS 611.86</strain>
    </source>
</reference>
<comment type="caution">
    <text evidence="1">The sequence shown here is derived from an EMBL/GenBank/DDBJ whole genome shotgun (WGS) entry which is preliminary data.</text>
</comment>
<dbReference type="InterPro" id="IPR051678">
    <property type="entry name" value="AGP_Transferase"/>
</dbReference>
<dbReference type="EMBL" id="JAADJZ010000001">
    <property type="protein sequence ID" value="KAF2878228.1"/>
    <property type="molecule type" value="Genomic_DNA"/>
</dbReference>
<evidence type="ECO:0000313" key="1">
    <source>
        <dbReference type="EMBL" id="KAF2878228.1"/>
    </source>
</evidence>
<dbReference type="PANTHER" id="PTHR21310">
    <property type="entry name" value="AMINOGLYCOSIDE PHOSPHOTRANSFERASE-RELATED-RELATED"/>
    <property type="match status" value="1"/>
</dbReference>
<protein>
    <recommendedName>
        <fullName evidence="3">Kinase-like domain-containing protein</fullName>
    </recommendedName>
</protein>
<organism evidence="1 2">
    <name type="scientific">Massariosphaeria phaeospora</name>
    <dbReference type="NCBI Taxonomy" id="100035"/>
    <lineage>
        <taxon>Eukaryota</taxon>
        <taxon>Fungi</taxon>
        <taxon>Dikarya</taxon>
        <taxon>Ascomycota</taxon>
        <taxon>Pezizomycotina</taxon>
        <taxon>Dothideomycetes</taxon>
        <taxon>Pleosporomycetidae</taxon>
        <taxon>Pleosporales</taxon>
        <taxon>Pleosporales incertae sedis</taxon>
        <taxon>Massariosphaeria</taxon>
    </lineage>
</organism>